<proteinExistence type="predicted"/>
<evidence type="ECO:0000313" key="3">
    <source>
        <dbReference type="Proteomes" id="UP001596189"/>
    </source>
</evidence>
<reference evidence="3" key="1">
    <citation type="journal article" date="2019" name="Int. J. Syst. Evol. Microbiol.">
        <title>The Global Catalogue of Microorganisms (GCM) 10K type strain sequencing project: providing services to taxonomists for standard genome sequencing and annotation.</title>
        <authorList>
            <consortium name="The Broad Institute Genomics Platform"/>
            <consortium name="The Broad Institute Genome Sequencing Center for Infectious Disease"/>
            <person name="Wu L."/>
            <person name="Ma J."/>
        </authorList>
    </citation>
    <scope>NUCLEOTIDE SEQUENCE [LARGE SCALE GENOMIC DNA]</scope>
    <source>
        <strain evidence="3">KACC 14249</strain>
    </source>
</reference>
<dbReference type="Pfam" id="PF14017">
    <property type="entry name" value="DUF4233"/>
    <property type="match status" value="1"/>
</dbReference>
<evidence type="ECO:0000256" key="1">
    <source>
        <dbReference type="SAM" id="Phobius"/>
    </source>
</evidence>
<comment type="caution">
    <text evidence="2">The sequence shown here is derived from an EMBL/GenBank/DDBJ whole genome shotgun (WGS) entry which is preliminary data.</text>
</comment>
<evidence type="ECO:0000313" key="2">
    <source>
        <dbReference type="EMBL" id="MFC6009243.1"/>
    </source>
</evidence>
<keyword evidence="3" id="KW-1185">Reference proteome</keyword>
<gene>
    <name evidence="2" type="ORF">ACFQDO_19100</name>
</gene>
<dbReference type="InterPro" id="IPR025327">
    <property type="entry name" value="DUF4233"/>
</dbReference>
<keyword evidence="1" id="KW-0812">Transmembrane</keyword>
<accession>A0ABW1JKR7</accession>
<protein>
    <submittedName>
        <fullName evidence="2">DUF4233 domain-containing protein</fullName>
    </submittedName>
</protein>
<keyword evidence="1" id="KW-0472">Membrane</keyword>
<feature type="transmembrane region" description="Helical" evidence="1">
    <location>
        <begin position="72"/>
        <end position="105"/>
    </location>
</feature>
<sequence>MSDDVPSAEPRSLRRSFAAMVLVGEVFVVGFASLVAKDLSDVSGRTLGIVAGGTAVLCLLAAGLLRSRTGYLLGWAVQVLLVLSGFWVPMMFVVGLLFGGIWFAALHFGAQADAITAQRLAAARVDRDPATPTEGAP</sequence>
<keyword evidence="1" id="KW-1133">Transmembrane helix</keyword>
<dbReference type="RefSeq" id="WP_345717764.1">
    <property type="nucleotide sequence ID" value="NZ_BAABFP010000007.1"/>
</dbReference>
<organism evidence="2 3">
    <name type="scientific">Angustibacter luteus</name>
    <dbReference type="NCBI Taxonomy" id="658456"/>
    <lineage>
        <taxon>Bacteria</taxon>
        <taxon>Bacillati</taxon>
        <taxon>Actinomycetota</taxon>
        <taxon>Actinomycetes</taxon>
        <taxon>Kineosporiales</taxon>
        <taxon>Kineosporiaceae</taxon>
    </lineage>
</organism>
<feature type="transmembrane region" description="Helical" evidence="1">
    <location>
        <begin position="47"/>
        <end position="65"/>
    </location>
</feature>
<feature type="transmembrane region" description="Helical" evidence="1">
    <location>
        <begin position="17"/>
        <end position="35"/>
    </location>
</feature>
<dbReference type="EMBL" id="JBHSRD010000008">
    <property type="protein sequence ID" value="MFC6009243.1"/>
    <property type="molecule type" value="Genomic_DNA"/>
</dbReference>
<dbReference type="Proteomes" id="UP001596189">
    <property type="component" value="Unassembled WGS sequence"/>
</dbReference>
<name>A0ABW1JKR7_9ACTN</name>